<evidence type="ECO:0000313" key="10">
    <source>
        <dbReference type="Proteomes" id="UP000467249"/>
    </source>
</evidence>
<dbReference type="KEGG" id="many:MANY_08010"/>
<evidence type="ECO:0000259" key="8">
    <source>
        <dbReference type="PROSITE" id="PS51462"/>
    </source>
</evidence>
<organism evidence="9 10">
    <name type="scientific">Mycolicibacterium anyangense</name>
    <dbReference type="NCBI Taxonomy" id="1431246"/>
    <lineage>
        <taxon>Bacteria</taxon>
        <taxon>Bacillati</taxon>
        <taxon>Actinomycetota</taxon>
        <taxon>Actinomycetes</taxon>
        <taxon>Mycobacteriales</taxon>
        <taxon>Mycobacteriaceae</taxon>
        <taxon>Mycolicibacterium</taxon>
    </lineage>
</organism>
<dbReference type="AlphaFoldDB" id="A0A6N4W5U1"/>
<evidence type="ECO:0000256" key="2">
    <source>
        <dbReference type="ARBA" id="ARBA00001946"/>
    </source>
</evidence>
<dbReference type="Pfam" id="PF00293">
    <property type="entry name" value="NUDIX"/>
    <property type="match status" value="1"/>
</dbReference>
<dbReference type="PROSITE" id="PS51462">
    <property type="entry name" value="NUDIX"/>
    <property type="match status" value="1"/>
</dbReference>
<name>A0A6N4W5U1_9MYCO</name>
<dbReference type="InterPro" id="IPR039121">
    <property type="entry name" value="NUDT19"/>
</dbReference>
<keyword evidence="6" id="KW-0464">Manganese</keyword>
<dbReference type="Gene3D" id="3.90.79.10">
    <property type="entry name" value="Nucleoside Triphosphate Pyrophosphohydrolase"/>
    <property type="match status" value="2"/>
</dbReference>
<keyword evidence="4" id="KW-0378">Hydrolase</keyword>
<dbReference type="PANTHER" id="PTHR12318:SF0">
    <property type="entry name" value="ACYL-COENZYME A DIPHOSPHATASE NUDT19"/>
    <property type="match status" value="1"/>
</dbReference>
<dbReference type="InterPro" id="IPR000086">
    <property type="entry name" value="NUDIX_hydrolase_dom"/>
</dbReference>
<dbReference type="InterPro" id="IPR020476">
    <property type="entry name" value="Nudix_hydrolase"/>
</dbReference>
<evidence type="ECO:0000256" key="1">
    <source>
        <dbReference type="ARBA" id="ARBA00001936"/>
    </source>
</evidence>
<protein>
    <recommendedName>
        <fullName evidence="8">Nudix hydrolase domain-containing protein</fullName>
    </recommendedName>
</protein>
<evidence type="ECO:0000256" key="6">
    <source>
        <dbReference type="ARBA" id="ARBA00023211"/>
    </source>
</evidence>
<gene>
    <name evidence="9" type="ORF">MANY_08010</name>
</gene>
<dbReference type="Proteomes" id="UP000467249">
    <property type="component" value="Chromosome"/>
</dbReference>
<dbReference type="EMBL" id="AP022620">
    <property type="protein sequence ID" value="BBZ75464.1"/>
    <property type="molecule type" value="Genomic_DNA"/>
</dbReference>
<comment type="cofactor">
    <cofactor evidence="1">
        <name>Mn(2+)</name>
        <dbReference type="ChEBI" id="CHEBI:29035"/>
    </cofactor>
</comment>
<dbReference type="CDD" id="cd18870">
    <property type="entry name" value="NUDIX_AcylCoAdiphos_Nudt19"/>
    <property type="match status" value="1"/>
</dbReference>
<dbReference type="GO" id="GO:0016818">
    <property type="term" value="F:hydrolase activity, acting on acid anhydrides, in phosphorus-containing anhydrides"/>
    <property type="evidence" value="ECO:0007669"/>
    <property type="project" value="InterPro"/>
</dbReference>
<keyword evidence="3" id="KW-0479">Metal-binding</keyword>
<dbReference type="SUPFAM" id="SSF55811">
    <property type="entry name" value="Nudix"/>
    <property type="match status" value="1"/>
</dbReference>
<evidence type="ECO:0000256" key="5">
    <source>
        <dbReference type="ARBA" id="ARBA00022842"/>
    </source>
</evidence>
<evidence type="ECO:0000256" key="7">
    <source>
        <dbReference type="SAM" id="MobiDB-lite"/>
    </source>
</evidence>
<dbReference type="PANTHER" id="PTHR12318">
    <property type="entry name" value="TESTOSTERONE-REGULATED PROTEIN RP2"/>
    <property type="match status" value="1"/>
</dbReference>
<sequence length="249" mass="26755">MSVTHRGPSIPQAWQRTDNPGGEPPPEMPAATAVLARDGQLGLEVLLLRRAATTSFAAGAWVFPGGRVEPGDVEDTENDNPDAFGLAAARRAAVRETAEEAGVFVDADDLQPIAHWTPGPEAPKRFSTWTLFGRVELSTQVQIDGGEIVDHRWIAPTRALDEHRCGAIAMMPPTWMTLHTLSKYGSYAAAAAGLAAAPVERFVSRVAVSGACRVILWDGDAGYHSGDGEASGARHRLYLDDGGWRYERT</sequence>
<keyword evidence="10" id="KW-1185">Reference proteome</keyword>
<accession>A0A6N4W5U1</accession>
<dbReference type="PRINTS" id="PR00502">
    <property type="entry name" value="NUDIXFAMILY"/>
</dbReference>
<keyword evidence="5" id="KW-0460">Magnesium</keyword>
<reference evidence="9 10" key="1">
    <citation type="journal article" date="2019" name="Emerg. Microbes Infect.">
        <title>Comprehensive subspecies identification of 175 nontuberculous mycobacteria species based on 7547 genomic profiles.</title>
        <authorList>
            <person name="Matsumoto Y."/>
            <person name="Kinjo T."/>
            <person name="Motooka D."/>
            <person name="Nabeya D."/>
            <person name="Jung N."/>
            <person name="Uechi K."/>
            <person name="Horii T."/>
            <person name="Iida T."/>
            <person name="Fujita J."/>
            <person name="Nakamura S."/>
        </authorList>
    </citation>
    <scope>NUCLEOTIDE SEQUENCE [LARGE SCALE GENOMIC DNA]</scope>
    <source>
        <strain evidence="9 10">JCM 30275</strain>
    </source>
</reference>
<feature type="region of interest" description="Disordered" evidence="7">
    <location>
        <begin position="1"/>
        <end position="28"/>
    </location>
</feature>
<evidence type="ECO:0000313" key="9">
    <source>
        <dbReference type="EMBL" id="BBZ75464.1"/>
    </source>
</evidence>
<evidence type="ECO:0000256" key="3">
    <source>
        <dbReference type="ARBA" id="ARBA00022723"/>
    </source>
</evidence>
<proteinExistence type="predicted"/>
<dbReference type="InterPro" id="IPR015797">
    <property type="entry name" value="NUDIX_hydrolase-like_dom_sf"/>
</dbReference>
<dbReference type="GO" id="GO:0046872">
    <property type="term" value="F:metal ion binding"/>
    <property type="evidence" value="ECO:0007669"/>
    <property type="project" value="UniProtKB-KW"/>
</dbReference>
<feature type="domain" description="Nudix hydrolase" evidence="8">
    <location>
        <begin position="26"/>
        <end position="178"/>
    </location>
</feature>
<evidence type="ECO:0000256" key="4">
    <source>
        <dbReference type="ARBA" id="ARBA00022801"/>
    </source>
</evidence>
<comment type="cofactor">
    <cofactor evidence="2">
        <name>Mg(2+)</name>
        <dbReference type="ChEBI" id="CHEBI:18420"/>
    </cofactor>
</comment>